<keyword evidence="1" id="KW-0472">Membrane</keyword>
<dbReference type="PATRIC" id="fig|634498.28.peg.296"/>
<keyword evidence="1" id="KW-1133">Transmembrane helix</keyword>
<dbReference type="Proteomes" id="UP000008680">
    <property type="component" value="Chromosome"/>
</dbReference>
<sequence length="188" mass="22455">MRKVVNWLKAIGDNFSVDYLLLALFSSGDLILVAIVLNSYGVISPENVRELVIDYISYRKVDIFWRHLRRPRMSFEDYVLDNFEEMETGELTREQVVEFVSRQERKGLTFCNEIFIAVPLKKGSKDDIVEILWNEYFVEDYKENWLEQHENLGWNDWKKLLKKEIVENGGDDFQIFRNHLIDCVLMEY</sequence>
<dbReference type="EMBL" id="CP001719">
    <property type="protein sequence ID" value="ADC46145.1"/>
    <property type="molecule type" value="Genomic_DNA"/>
</dbReference>
<dbReference type="KEGG" id="mru:mru_0293"/>
<accession>D3DZW9</accession>
<feature type="transmembrane region" description="Helical" evidence="1">
    <location>
        <begin position="20"/>
        <end position="43"/>
    </location>
</feature>
<dbReference type="AlphaFoldDB" id="D3DZW9"/>
<proteinExistence type="predicted"/>
<evidence type="ECO:0000313" key="2">
    <source>
        <dbReference type="EMBL" id="ADC46145.1"/>
    </source>
</evidence>
<protein>
    <submittedName>
        <fullName evidence="2">Uncharacterized protein</fullName>
    </submittedName>
</protein>
<evidence type="ECO:0000256" key="1">
    <source>
        <dbReference type="SAM" id="Phobius"/>
    </source>
</evidence>
<gene>
    <name evidence="2" type="ordered locus">mru_0293</name>
</gene>
<dbReference type="STRING" id="634498.mru_0293"/>
<reference evidence="2 3" key="1">
    <citation type="journal article" date="2010" name="PLoS ONE">
        <title>The genome sequence of the rumen methanogen Methanobrevibacter ruminantium reveals new possibilities for controlling ruminant methane emissions.</title>
        <authorList>
            <person name="Leahy S.C."/>
            <person name="Kelly W.J."/>
            <person name="Altermann E."/>
            <person name="Ronimus R.S."/>
            <person name="Yeoman C.J."/>
            <person name="Pacheco D.M."/>
            <person name="Li D."/>
            <person name="Kong Z."/>
            <person name="McTavish S."/>
            <person name="Sang C."/>
            <person name="Lambie S.C."/>
            <person name="Janssen P.H."/>
            <person name="Dey D."/>
            <person name="Attwood G.T."/>
        </authorList>
    </citation>
    <scope>NUCLEOTIDE SEQUENCE [LARGE SCALE GENOMIC DNA]</scope>
    <source>
        <strain evidence="3">ATCC 35063 / DSM 1093 / JCM 13430 / OCM 146 / M1</strain>
    </source>
</reference>
<name>D3DZW9_METRM</name>
<keyword evidence="3" id="KW-1185">Reference proteome</keyword>
<keyword evidence="1" id="KW-0812">Transmembrane</keyword>
<organism evidence="2 3">
    <name type="scientific">Methanobrevibacter ruminantium (strain ATCC 35063 / DSM 1093 / JCM 13430 / OCM 146 / M1)</name>
    <name type="common">Methanobacterium ruminantium</name>
    <dbReference type="NCBI Taxonomy" id="634498"/>
    <lineage>
        <taxon>Archaea</taxon>
        <taxon>Methanobacteriati</taxon>
        <taxon>Methanobacteriota</taxon>
        <taxon>Methanomada group</taxon>
        <taxon>Methanobacteria</taxon>
        <taxon>Methanobacteriales</taxon>
        <taxon>Methanobacteriaceae</taxon>
        <taxon>Methanobrevibacter</taxon>
    </lineage>
</organism>
<evidence type="ECO:0000313" key="3">
    <source>
        <dbReference type="Proteomes" id="UP000008680"/>
    </source>
</evidence>
<dbReference type="HOGENOM" id="CLU_1438132_0_0_2"/>